<reference evidence="1" key="2">
    <citation type="journal article" date="2015" name="Fish Shellfish Immunol.">
        <title>Early steps in the European eel (Anguilla anguilla)-Vibrio vulnificus interaction in the gills: Role of the RtxA13 toxin.</title>
        <authorList>
            <person name="Callol A."/>
            <person name="Pajuelo D."/>
            <person name="Ebbesson L."/>
            <person name="Teles M."/>
            <person name="MacKenzie S."/>
            <person name="Amaro C."/>
        </authorList>
    </citation>
    <scope>NUCLEOTIDE SEQUENCE</scope>
</reference>
<evidence type="ECO:0000313" key="1">
    <source>
        <dbReference type="EMBL" id="JAH33219.1"/>
    </source>
</evidence>
<reference evidence="1" key="1">
    <citation type="submission" date="2014-11" db="EMBL/GenBank/DDBJ databases">
        <authorList>
            <person name="Amaro Gonzalez C."/>
        </authorList>
    </citation>
    <scope>NUCLEOTIDE SEQUENCE</scope>
</reference>
<organism evidence="1">
    <name type="scientific">Anguilla anguilla</name>
    <name type="common">European freshwater eel</name>
    <name type="synonym">Muraena anguilla</name>
    <dbReference type="NCBI Taxonomy" id="7936"/>
    <lineage>
        <taxon>Eukaryota</taxon>
        <taxon>Metazoa</taxon>
        <taxon>Chordata</taxon>
        <taxon>Craniata</taxon>
        <taxon>Vertebrata</taxon>
        <taxon>Euteleostomi</taxon>
        <taxon>Actinopterygii</taxon>
        <taxon>Neopterygii</taxon>
        <taxon>Teleostei</taxon>
        <taxon>Anguilliformes</taxon>
        <taxon>Anguillidae</taxon>
        <taxon>Anguilla</taxon>
    </lineage>
</organism>
<dbReference type="AlphaFoldDB" id="A0A0E9RVP6"/>
<dbReference type="EMBL" id="GBXM01075358">
    <property type="protein sequence ID" value="JAH33219.1"/>
    <property type="molecule type" value="Transcribed_RNA"/>
</dbReference>
<accession>A0A0E9RVP6</accession>
<proteinExistence type="predicted"/>
<sequence>MYDWAAQGRHFCQHGHKDHVTSDQAQQHKNIVPGGEFRYPVCPFWLSLTTSGSLIKKGQTDRCQFMFVANSSNGGGQVSRDFP</sequence>
<name>A0A0E9RVP6_ANGAN</name>
<protein>
    <submittedName>
        <fullName evidence="1">Uncharacterized protein</fullName>
    </submittedName>
</protein>